<keyword evidence="2" id="KW-0812">Transmembrane</keyword>
<keyword evidence="2" id="KW-1133">Transmembrane helix</keyword>
<dbReference type="KEGG" id="slc:SL103_28360"/>
<keyword evidence="4" id="KW-1185">Reference proteome</keyword>
<dbReference type="AlphaFoldDB" id="A0A1D7VSB1"/>
<feature type="region of interest" description="Disordered" evidence="1">
    <location>
        <begin position="195"/>
        <end position="218"/>
    </location>
</feature>
<dbReference type="RefSeq" id="WP_069571773.1">
    <property type="nucleotide sequence ID" value="NZ_CP017157.1"/>
</dbReference>
<keyword evidence="2" id="KW-0472">Membrane</keyword>
<organism evidence="3 4">
    <name type="scientific">Streptomyces lydicus</name>
    <dbReference type="NCBI Taxonomy" id="47763"/>
    <lineage>
        <taxon>Bacteria</taxon>
        <taxon>Bacillati</taxon>
        <taxon>Actinomycetota</taxon>
        <taxon>Actinomycetes</taxon>
        <taxon>Kitasatosporales</taxon>
        <taxon>Streptomycetaceae</taxon>
        <taxon>Streptomyces</taxon>
    </lineage>
</organism>
<protein>
    <submittedName>
        <fullName evidence="3">Uncharacterized protein</fullName>
    </submittedName>
</protein>
<feature type="transmembrane region" description="Helical" evidence="2">
    <location>
        <begin position="16"/>
        <end position="38"/>
    </location>
</feature>
<evidence type="ECO:0000313" key="3">
    <source>
        <dbReference type="EMBL" id="AOP49640.1"/>
    </source>
</evidence>
<accession>A0A1D7VSB1</accession>
<dbReference type="EMBL" id="CP017157">
    <property type="protein sequence ID" value="AOP49640.1"/>
    <property type="molecule type" value="Genomic_DNA"/>
</dbReference>
<name>A0A1D7VSB1_9ACTN</name>
<dbReference type="OrthoDB" id="4333093at2"/>
<evidence type="ECO:0000313" key="4">
    <source>
        <dbReference type="Proteomes" id="UP000094094"/>
    </source>
</evidence>
<gene>
    <name evidence="3" type="ORF">SL103_28360</name>
</gene>
<sequence>MVPQPPQAPKSNTGKVLGIVGAVVGVLVLGGVASAVVFGGGGGGSKQSAGPKYKITVPQSLVGGKYSLAKDLSQQMGAQVPSDGVNAHGMRAAGGQYTGGTTSLVVSGIYGTIDDPEEGIDHMINGMTKSPGVEVAVPEKKFTPSDGGEPLTCGVDVKAVAGQKVTLEFCAWGTSSTTASVAQTDAADLAKAPESVDLQELADETSKIRSEVQVPAGG</sequence>
<reference evidence="3 4" key="1">
    <citation type="submission" date="2016-09" db="EMBL/GenBank/DDBJ databases">
        <title>Complete genome sequencing of Streptomyces lydicus 103 and metabolic pathways analysis of antibiotic biosynthesis.</title>
        <authorList>
            <person name="Jia N."/>
            <person name="Ding M.-Z."/>
            <person name="Gao F."/>
            <person name="Yuan Y.-J."/>
        </authorList>
    </citation>
    <scope>NUCLEOTIDE SEQUENCE [LARGE SCALE GENOMIC DNA]</scope>
    <source>
        <strain evidence="3 4">103</strain>
    </source>
</reference>
<proteinExistence type="predicted"/>
<evidence type="ECO:0000256" key="2">
    <source>
        <dbReference type="SAM" id="Phobius"/>
    </source>
</evidence>
<dbReference type="Proteomes" id="UP000094094">
    <property type="component" value="Chromosome"/>
</dbReference>
<evidence type="ECO:0000256" key="1">
    <source>
        <dbReference type="SAM" id="MobiDB-lite"/>
    </source>
</evidence>